<dbReference type="Gramene" id="PRQ54211">
    <property type="protein sequence ID" value="PRQ54211"/>
    <property type="gene ID" value="RchiOBHm_Chr2g0175001"/>
</dbReference>
<keyword evidence="9" id="KW-1185">Reference proteome</keyword>
<dbReference type="AlphaFoldDB" id="A0A2P6S6A8"/>
<dbReference type="InterPro" id="IPR033690">
    <property type="entry name" value="Adenylat_kinase_CS"/>
</dbReference>
<sequence length="269" mass="30094">MAGLSRLELAAASLLKRRSFGLLAQPRRAYGSAAAAQLDYYSDEEEEQQTAVVDSAGWVPRRGIQWVLIGDRGAKKHLYAERLSKLLEVPHISMGTLVRQELNPRSSLYKQIANAVNEGKLVQDEVIFALLSKRLEEGYYRGENGFILDGIPRTRIQAELVDQIAEIDLVVNFKSTDDLVKKNLGTGSLALSQDYLRMSNSMHDVNLQEEQLKSANAEQSKLLEDYYRKQNKLIDFHMKGAPGETWKGLLAALHLQHINAVSSSQKLTA</sequence>
<name>A0A2P6S6A8_ROSCH</name>
<keyword evidence="3 7" id="KW-0808">Transferase</keyword>
<gene>
    <name evidence="8" type="ORF">RchiOBHm_Chr2g0175001</name>
</gene>
<comment type="similarity">
    <text evidence="1 7">Belongs to the adenylate kinase family.</text>
</comment>
<proteinExistence type="inferred from homology"/>
<dbReference type="CDD" id="cd01428">
    <property type="entry name" value="ADK"/>
    <property type="match status" value="1"/>
</dbReference>
<accession>A0A2P6S6A8</accession>
<protein>
    <recommendedName>
        <fullName evidence="2">adenylate kinase</fullName>
        <ecNumber evidence="2">2.7.4.3</ecNumber>
    </recommendedName>
    <alternativeName>
        <fullName evidence="6">ATP:AMP phosphotransferase</fullName>
    </alternativeName>
</protein>
<dbReference type="SUPFAM" id="SSF52540">
    <property type="entry name" value="P-loop containing nucleoside triphosphate hydrolases"/>
    <property type="match status" value="1"/>
</dbReference>
<dbReference type="Gene3D" id="3.40.50.300">
    <property type="entry name" value="P-loop containing nucleotide triphosphate hydrolases"/>
    <property type="match status" value="1"/>
</dbReference>
<keyword evidence="4" id="KW-0547">Nucleotide-binding</keyword>
<evidence type="ECO:0000256" key="4">
    <source>
        <dbReference type="ARBA" id="ARBA00022741"/>
    </source>
</evidence>
<dbReference type="OMA" id="YTWHSQV"/>
<dbReference type="PRINTS" id="PR00094">
    <property type="entry name" value="ADENYLTKNASE"/>
</dbReference>
<evidence type="ECO:0000256" key="7">
    <source>
        <dbReference type="RuleBase" id="RU003330"/>
    </source>
</evidence>
<dbReference type="STRING" id="74649.A0A2P6S6A8"/>
<dbReference type="OrthoDB" id="439792at2759"/>
<evidence type="ECO:0000313" key="9">
    <source>
        <dbReference type="Proteomes" id="UP000238479"/>
    </source>
</evidence>
<dbReference type="GO" id="GO:0005524">
    <property type="term" value="F:ATP binding"/>
    <property type="evidence" value="ECO:0007669"/>
    <property type="project" value="InterPro"/>
</dbReference>
<evidence type="ECO:0000256" key="3">
    <source>
        <dbReference type="ARBA" id="ARBA00022679"/>
    </source>
</evidence>
<reference evidence="8 9" key="1">
    <citation type="journal article" date="2018" name="Nat. Genet.">
        <title>The Rosa genome provides new insights in the design of modern roses.</title>
        <authorList>
            <person name="Bendahmane M."/>
        </authorList>
    </citation>
    <scope>NUCLEOTIDE SEQUENCE [LARGE SCALE GENOMIC DNA]</scope>
    <source>
        <strain evidence="9">cv. Old Blush</strain>
    </source>
</reference>
<dbReference type="Pfam" id="PF00406">
    <property type="entry name" value="ADK"/>
    <property type="match status" value="1"/>
</dbReference>
<dbReference type="PANTHER" id="PTHR23359">
    <property type="entry name" value="NUCLEOTIDE KINASE"/>
    <property type="match status" value="1"/>
</dbReference>
<comment type="caution">
    <text evidence="8">The sequence shown here is derived from an EMBL/GenBank/DDBJ whole genome shotgun (WGS) entry which is preliminary data.</text>
</comment>
<evidence type="ECO:0000256" key="1">
    <source>
        <dbReference type="ARBA" id="ARBA00007220"/>
    </source>
</evidence>
<evidence type="ECO:0000313" key="8">
    <source>
        <dbReference type="EMBL" id="PRQ54211.1"/>
    </source>
</evidence>
<dbReference type="Proteomes" id="UP000238479">
    <property type="component" value="Chromosome 2"/>
</dbReference>
<dbReference type="GO" id="GO:0004017">
    <property type="term" value="F:AMP kinase activity"/>
    <property type="evidence" value="ECO:0007669"/>
    <property type="project" value="UniProtKB-EC"/>
</dbReference>
<dbReference type="InterPro" id="IPR027417">
    <property type="entry name" value="P-loop_NTPase"/>
</dbReference>
<evidence type="ECO:0000256" key="5">
    <source>
        <dbReference type="ARBA" id="ARBA00022777"/>
    </source>
</evidence>
<evidence type="ECO:0000256" key="2">
    <source>
        <dbReference type="ARBA" id="ARBA00012955"/>
    </source>
</evidence>
<dbReference type="EC" id="2.7.4.3" evidence="2"/>
<dbReference type="PROSITE" id="PS00113">
    <property type="entry name" value="ADENYLATE_KINASE"/>
    <property type="match status" value="1"/>
</dbReference>
<dbReference type="InterPro" id="IPR000850">
    <property type="entry name" value="Adenylat/UMP-CMP_kin"/>
</dbReference>
<organism evidence="8 9">
    <name type="scientific">Rosa chinensis</name>
    <name type="common">China rose</name>
    <dbReference type="NCBI Taxonomy" id="74649"/>
    <lineage>
        <taxon>Eukaryota</taxon>
        <taxon>Viridiplantae</taxon>
        <taxon>Streptophyta</taxon>
        <taxon>Embryophyta</taxon>
        <taxon>Tracheophyta</taxon>
        <taxon>Spermatophyta</taxon>
        <taxon>Magnoliopsida</taxon>
        <taxon>eudicotyledons</taxon>
        <taxon>Gunneridae</taxon>
        <taxon>Pentapetalae</taxon>
        <taxon>rosids</taxon>
        <taxon>fabids</taxon>
        <taxon>Rosales</taxon>
        <taxon>Rosaceae</taxon>
        <taxon>Rosoideae</taxon>
        <taxon>Rosoideae incertae sedis</taxon>
        <taxon>Rosa</taxon>
    </lineage>
</organism>
<dbReference type="EMBL" id="PDCK01000040">
    <property type="protein sequence ID" value="PRQ54211.1"/>
    <property type="molecule type" value="Genomic_DNA"/>
</dbReference>
<keyword evidence="5 7" id="KW-0418">Kinase</keyword>
<evidence type="ECO:0000256" key="6">
    <source>
        <dbReference type="ARBA" id="ARBA00031517"/>
    </source>
</evidence>